<feature type="region of interest" description="Disordered" evidence="1">
    <location>
        <begin position="95"/>
        <end position="138"/>
    </location>
</feature>
<dbReference type="Proteomes" id="UP001174136">
    <property type="component" value="Unassembled WGS sequence"/>
</dbReference>
<comment type="caution">
    <text evidence="2">The sequence shown here is derived from an EMBL/GenBank/DDBJ whole genome shotgun (WGS) entry which is preliminary data.</text>
</comment>
<name>A0AA47LZQ0_MERPO</name>
<accession>A0AA47LZQ0</accession>
<proteinExistence type="predicted"/>
<feature type="compositionally biased region" description="Basic and acidic residues" evidence="1">
    <location>
        <begin position="116"/>
        <end position="132"/>
    </location>
</feature>
<gene>
    <name evidence="2" type="ORF">N1851_034507</name>
</gene>
<organism evidence="2 3">
    <name type="scientific">Merluccius polli</name>
    <name type="common">Benguela hake</name>
    <name type="synonym">Merluccius cadenati</name>
    <dbReference type="NCBI Taxonomy" id="89951"/>
    <lineage>
        <taxon>Eukaryota</taxon>
        <taxon>Metazoa</taxon>
        <taxon>Chordata</taxon>
        <taxon>Craniata</taxon>
        <taxon>Vertebrata</taxon>
        <taxon>Euteleostomi</taxon>
        <taxon>Actinopterygii</taxon>
        <taxon>Neopterygii</taxon>
        <taxon>Teleostei</taxon>
        <taxon>Neoteleostei</taxon>
        <taxon>Acanthomorphata</taxon>
        <taxon>Zeiogadaria</taxon>
        <taxon>Gadariae</taxon>
        <taxon>Gadiformes</taxon>
        <taxon>Gadoidei</taxon>
        <taxon>Merlucciidae</taxon>
        <taxon>Merluccius</taxon>
    </lineage>
</organism>
<keyword evidence="3" id="KW-1185">Reference proteome</keyword>
<reference evidence="2" key="1">
    <citation type="journal article" date="2023" name="Front. Mar. Sci.">
        <title>A new Merluccius polli reference genome to investigate the effects of global change in West African waters.</title>
        <authorList>
            <person name="Mateo J.L."/>
            <person name="Blanco-Fernandez C."/>
            <person name="Garcia-Vazquez E."/>
            <person name="Machado-Schiaffino G."/>
        </authorList>
    </citation>
    <scope>NUCLEOTIDE SEQUENCE</scope>
    <source>
        <strain evidence="2">C29</strain>
        <tissue evidence="2">Fin</tissue>
    </source>
</reference>
<dbReference type="EMBL" id="JAOPHQ010006616">
    <property type="protein sequence ID" value="KAK0130819.1"/>
    <property type="molecule type" value="Genomic_DNA"/>
</dbReference>
<dbReference type="AlphaFoldDB" id="A0AA47LZQ0"/>
<protein>
    <submittedName>
        <fullName evidence="2">Uncharacterized protein</fullName>
    </submittedName>
</protein>
<sequence length="138" mass="15614">MRMWTGCSLKWRKKTLQLLLKDGHQGKTVSPPVPILLTPKTLCALEPIVKQAEREQLAGLQKTMFRRFFARPEAVTTFSRGSALHPWLCKKCSGSKRQSACRKTRDGPARPNLLGHDSEIHRKPPEKTDRNSPRSANS</sequence>
<evidence type="ECO:0000313" key="3">
    <source>
        <dbReference type="Proteomes" id="UP001174136"/>
    </source>
</evidence>
<evidence type="ECO:0000256" key="1">
    <source>
        <dbReference type="SAM" id="MobiDB-lite"/>
    </source>
</evidence>
<evidence type="ECO:0000313" key="2">
    <source>
        <dbReference type="EMBL" id="KAK0130819.1"/>
    </source>
</evidence>